<protein>
    <recommendedName>
        <fullName evidence="1">DDH domain-containing protein</fullName>
    </recommendedName>
</protein>
<dbReference type="STRING" id="1802399.A3E39_00720"/>
<dbReference type="InterPro" id="IPR001667">
    <property type="entry name" value="DDH_dom"/>
</dbReference>
<dbReference type="Gene3D" id="3.10.310.30">
    <property type="match status" value="1"/>
</dbReference>
<evidence type="ECO:0000313" key="2">
    <source>
        <dbReference type="EMBL" id="OGL79631.1"/>
    </source>
</evidence>
<dbReference type="AlphaFoldDB" id="A0A1F7UMW3"/>
<sequence length="382" mass="41515">MALNATQQAQELITRASRILVATREHATTDALAAAVACHAYLKKLQKQVDTVVPGFDRKTAPSFLRGADDVRGAMGAMRAFHIALDVSKTPLGELMYDVKDGKLEITVVPKEKEWRPSDVSFTHGSDRYDLVIALDCPDQASLGPLAREHADFLYRTHVVNIDCGSANEHWGQVNIVDLNAVSTTEVLFNLLESWNRNLIDEDLATALLAGMIARTRSFKTPNVTPKTLATSSALIAMGARREDIVNGLWRTRSVATLKLWGRALARLEQDRDTGFVWTVLSHQDFIAAGADATALEDVIDELIGYAPEAKTIALIYEPDAGKGVCVTVAATAPRSAAELGRPLGLSGTRDRATGCLTNATLLEASKTVIDRLRETLKVTRV</sequence>
<feature type="domain" description="DDH" evidence="1">
    <location>
        <begin position="19"/>
        <end position="212"/>
    </location>
</feature>
<dbReference type="Proteomes" id="UP000176603">
    <property type="component" value="Unassembled WGS sequence"/>
</dbReference>
<dbReference type="EMBL" id="MGEH01000004">
    <property type="protein sequence ID" value="OGL79631.1"/>
    <property type="molecule type" value="Genomic_DNA"/>
</dbReference>
<dbReference type="Gene3D" id="3.90.1640.10">
    <property type="entry name" value="inorganic pyrophosphatase (n-terminal core)"/>
    <property type="match status" value="2"/>
</dbReference>
<accession>A0A1F7UMW3</accession>
<dbReference type="PANTHER" id="PTHR47618">
    <property type="entry name" value="BIFUNCTIONAL OLIGORIBONUCLEASE AND PAP PHOSPHATASE NRNA"/>
    <property type="match status" value="1"/>
</dbReference>
<organism evidence="2 3">
    <name type="scientific">Candidatus Uhrbacteria bacterium RIFCSPHIGHO2_12_FULL_60_25</name>
    <dbReference type="NCBI Taxonomy" id="1802399"/>
    <lineage>
        <taxon>Bacteria</taxon>
        <taxon>Candidatus Uhriibacteriota</taxon>
    </lineage>
</organism>
<name>A0A1F7UMW3_9BACT</name>
<evidence type="ECO:0000259" key="1">
    <source>
        <dbReference type="Pfam" id="PF01368"/>
    </source>
</evidence>
<evidence type="ECO:0000313" key="3">
    <source>
        <dbReference type="Proteomes" id="UP000176603"/>
    </source>
</evidence>
<dbReference type="InterPro" id="IPR051319">
    <property type="entry name" value="Oligoribo/pAp-PDE_c-di-AMP_PDE"/>
</dbReference>
<dbReference type="InterPro" id="IPR038763">
    <property type="entry name" value="DHH_sf"/>
</dbReference>
<gene>
    <name evidence="2" type="ORF">A3E39_00720</name>
</gene>
<reference evidence="2 3" key="1">
    <citation type="journal article" date="2016" name="Nat. Commun.">
        <title>Thousands of microbial genomes shed light on interconnected biogeochemical processes in an aquifer system.</title>
        <authorList>
            <person name="Anantharaman K."/>
            <person name="Brown C.T."/>
            <person name="Hug L.A."/>
            <person name="Sharon I."/>
            <person name="Castelle C.J."/>
            <person name="Probst A.J."/>
            <person name="Thomas B.C."/>
            <person name="Singh A."/>
            <person name="Wilkins M.J."/>
            <person name="Karaoz U."/>
            <person name="Brodie E.L."/>
            <person name="Williams K.H."/>
            <person name="Hubbard S.S."/>
            <person name="Banfield J.F."/>
        </authorList>
    </citation>
    <scope>NUCLEOTIDE SEQUENCE [LARGE SCALE GENOMIC DNA]</scope>
</reference>
<dbReference type="SUPFAM" id="SSF64182">
    <property type="entry name" value="DHH phosphoesterases"/>
    <property type="match status" value="1"/>
</dbReference>
<dbReference type="Pfam" id="PF01368">
    <property type="entry name" value="DHH"/>
    <property type="match status" value="1"/>
</dbReference>
<dbReference type="PANTHER" id="PTHR47618:SF1">
    <property type="entry name" value="BIFUNCTIONAL OLIGORIBONUCLEASE AND PAP PHOSPHATASE NRNA"/>
    <property type="match status" value="1"/>
</dbReference>
<proteinExistence type="predicted"/>
<comment type="caution">
    <text evidence="2">The sequence shown here is derived from an EMBL/GenBank/DDBJ whole genome shotgun (WGS) entry which is preliminary data.</text>
</comment>